<dbReference type="Pfam" id="PF00512">
    <property type="entry name" value="HisKA"/>
    <property type="match status" value="1"/>
</dbReference>
<dbReference type="Gene3D" id="3.40.50.2300">
    <property type="match status" value="1"/>
</dbReference>
<dbReference type="InterPro" id="IPR000014">
    <property type="entry name" value="PAS"/>
</dbReference>
<evidence type="ECO:0000313" key="26">
    <source>
        <dbReference type="Proteomes" id="UP000036395"/>
    </source>
</evidence>
<keyword evidence="15 18" id="KW-0472">Membrane</keyword>
<evidence type="ECO:0000256" key="15">
    <source>
        <dbReference type="ARBA" id="ARBA00023136"/>
    </source>
</evidence>
<protein>
    <recommendedName>
        <fullName evidence="3">histidine kinase</fullName>
        <ecNumber evidence="3">2.7.13.3</ecNumber>
    </recommendedName>
</protein>
<dbReference type="Pfam" id="PF00989">
    <property type="entry name" value="PAS"/>
    <property type="match status" value="1"/>
</dbReference>
<dbReference type="InterPro" id="IPR013767">
    <property type="entry name" value="PAS_fold"/>
</dbReference>
<dbReference type="PRINTS" id="PR00344">
    <property type="entry name" value="BCTRLSENSOR"/>
</dbReference>
<dbReference type="GO" id="GO:0006355">
    <property type="term" value="P:regulation of DNA-templated transcription"/>
    <property type="evidence" value="ECO:0007669"/>
    <property type="project" value="InterPro"/>
</dbReference>
<evidence type="ECO:0000256" key="8">
    <source>
        <dbReference type="ARBA" id="ARBA00022692"/>
    </source>
</evidence>
<dbReference type="InterPro" id="IPR004358">
    <property type="entry name" value="Sig_transdc_His_kin-like_C"/>
</dbReference>
<evidence type="ECO:0000259" key="21">
    <source>
        <dbReference type="PROSITE" id="PS50112"/>
    </source>
</evidence>
<dbReference type="PROSITE" id="PS50110">
    <property type="entry name" value="RESPONSE_REGULATORY"/>
    <property type="match status" value="1"/>
</dbReference>
<keyword evidence="27" id="KW-1185">Reference proteome</keyword>
<proteinExistence type="predicted"/>
<sequence>MNRVFRPLHSLGLLLVWLTSFSYADPANLQLLARSKTSEPSLTLDEGDRQWLKNKRALVLGTSAPDYAPFDISAGSDYFEGLTADYAGLLSQLLNVEIKVRCYDSRAEAIAALKTKEIDVLGTANAYEMKDPQLAFSTAYADDTSVLVTRTGDPALSNDTPGRQKIAMLYHYQPVEVVKALYPEKELQLYASTLEAIGAVAFGQADIYLGDSISTHYLINKNYLNNVHLKGFSSLEGPAFSFAVLHPNPRLLRLINAALAAVPSTERSAIASRWGASGMHFENRGRLQFSPSEQRWLDLHPRLKVAITDDFFPFTFLDSHGGFSGLAADLLGKISLRTGLKFELVRSRSVSEMIESVKQGNADLIAAFTPSSSREDTFRFTKPYLSTPFVLVTRRQPGSARTLDELNGKRVALVIDNTVSPYLTEHYPGVRLIAAKNSAQALAMLAAGEVDGAINSLISARYLIKQQHNGQLQISSTVGLTPAQFSLAMAAPSSLLYSILGKALMSIPPEEMDALTNRWNRAVVLDNRYWVRNRGAIIRISLIGALVLLMAIAWITYLRRLIHKRDNAERALSDQLAFMRALIDGTPHPIYVRDRQGRLLICNAGYLNTFGVTRESVLGKTLLESTFASPQQNTANHVAYMKVMEEGRPLVRDHRMVLPDGSVLTIYDWVLPYRGSDGSVVGVTGGWIDISERQQLLEQLQEAKNQADQASLAKSDFLTTMSHEIRTPMNAVIGMLELAMKKAEQGIADSACIGVAWDAAHGLLELIGDILDITQIESGRMPLNQQRTHLMKLVESTARVFEAMAEQKGLLMSFELDPRINTDVLIDPVRFRQILSNLMSNAIKFTECGHVRLSVRAKGSRDGERLQVCVQVEDTGIGISEEDQQRLFSPFSQVNIPSKACAGSGLGLMISRRLCEMMGGTLTLNSTLGKGTRIIMRLDIVTLLSPVPAAVPDNVSPGQLRTLKVLVVDDYPPNRRLLTQQLSFLGHTAVEAHEGAQALKVWRAQRFDMIMTDCAMPVLDGYELTRTIRAEEAASGSPPVLIVGFTANAQTGEVERCLAAGMNDCLFKPISLHHLQTRLASADLIPVHLADDLELEGSDKLINLEALERLTGGDTCALERMIEPLLTCMKDDMEALLNAFTRHDLPGLSEVAHKVKSGARMIKARHLAQCCEDLEQGCLAPNWRQLAKRVDEQYTAMEQVLDALERHRT</sequence>
<dbReference type="PROSITE" id="PS50113">
    <property type="entry name" value="PAC"/>
    <property type="match status" value="1"/>
</dbReference>
<feature type="modified residue" description="Phosphohistidine" evidence="16">
    <location>
        <position position="1153"/>
    </location>
</feature>
<dbReference type="InterPro" id="IPR036641">
    <property type="entry name" value="HPT_dom_sf"/>
</dbReference>
<evidence type="ECO:0000256" key="3">
    <source>
        <dbReference type="ARBA" id="ARBA00012438"/>
    </source>
</evidence>
<evidence type="ECO:0000259" key="20">
    <source>
        <dbReference type="PROSITE" id="PS50110"/>
    </source>
</evidence>
<dbReference type="GO" id="GO:0000155">
    <property type="term" value="F:phosphorelay sensor kinase activity"/>
    <property type="evidence" value="ECO:0007669"/>
    <property type="project" value="InterPro"/>
</dbReference>
<feature type="domain" description="HPt" evidence="23">
    <location>
        <begin position="1114"/>
        <end position="1204"/>
    </location>
</feature>
<dbReference type="Gene3D" id="3.30.450.20">
    <property type="entry name" value="PAS domain"/>
    <property type="match status" value="1"/>
</dbReference>
<dbReference type="SUPFAM" id="SSF55874">
    <property type="entry name" value="ATPase domain of HSP90 chaperone/DNA topoisomerase II/histidine kinase"/>
    <property type="match status" value="1"/>
</dbReference>
<dbReference type="Pfam" id="PF01627">
    <property type="entry name" value="Hpt"/>
    <property type="match status" value="1"/>
</dbReference>
<reference evidence="25 27" key="2">
    <citation type="submission" date="2016-10" db="EMBL/GenBank/DDBJ databases">
        <authorList>
            <person name="Varghese N."/>
            <person name="Submissions S."/>
        </authorList>
    </citation>
    <scope>NUCLEOTIDE SEQUENCE [LARGE SCALE GENOMIC DNA]</scope>
    <source>
        <strain evidence="25 27">BS3652</strain>
    </source>
</reference>
<evidence type="ECO:0000256" key="5">
    <source>
        <dbReference type="ARBA" id="ARBA00022519"/>
    </source>
</evidence>
<evidence type="ECO:0000256" key="16">
    <source>
        <dbReference type="PROSITE-ProRule" id="PRU00110"/>
    </source>
</evidence>
<dbReference type="SUPFAM" id="SSF47226">
    <property type="entry name" value="Histidine-containing phosphotransfer domain, HPT domain"/>
    <property type="match status" value="1"/>
</dbReference>
<feature type="modified residue" description="4-aspartylphosphate" evidence="17">
    <location>
        <position position="1013"/>
    </location>
</feature>
<evidence type="ECO:0000256" key="10">
    <source>
        <dbReference type="ARBA" id="ARBA00022741"/>
    </source>
</evidence>
<keyword evidence="7" id="KW-0808">Transferase</keyword>
<feature type="domain" description="Response regulatory" evidence="20">
    <location>
        <begin position="964"/>
        <end position="1083"/>
    </location>
</feature>
<evidence type="ECO:0000256" key="9">
    <source>
        <dbReference type="ARBA" id="ARBA00022729"/>
    </source>
</evidence>
<keyword evidence="14" id="KW-0902">Two-component regulatory system</keyword>
<dbReference type="InterPro" id="IPR001789">
    <property type="entry name" value="Sig_transdc_resp-reg_receiver"/>
</dbReference>
<dbReference type="InterPro" id="IPR036890">
    <property type="entry name" value="HATPase_C_sf"/>
</dbReference>
<evidence type="ECO:0000256" key="17">
    <source>
        <dbReference type="PROSITE-ProRule" id="PRU00169"/>
    </source>
</evidence>
<evidence type="ECO:0000256" key="14">
    <source>
        <dbReference type="ARBA" id="ARBA00023012"/>
    </source>
</evidence>
<dbReference type="EMBL" id="JYLA01000002">
    <property type="protein sequence ID" value="KMM85755.1"/>
    <property type="molecule type" value="Genomic_DNA"/>
</dbReference>
<evidence type="ECO:0000313" key="25">
    <source>
        <dbReference type="EMBL" id="SED14020.1"/>
    </source>
</evidence>
<dbReference type="RefSeq" id="WP_048378478.1">
    <property type="nucleotide sequence ID" value="NZ_FNRS01000001.1"/>
</dbReference>
<dbReference type="Pfam" id="PF00497">
    <property type="entry name" value="SBP_bac_3"/>
    <property type="match status" value="2"/>
</dbReference>
<dbReference type="Gene3D" id="3.40.190.10">
    <property type="entry name" value="Periplasmic binding protein-like II"/>
    <property type="match status" value="4"/>
</dbReference>
<accession>A0A0J6GVP9</accession>
<dbReference type="OrthoDB" id="9797243at2"/>
<dbReference type="SMART" id="SM00091">
    <property type="entry name" value="PAS"/>
    <property type="match status" value="1"/>
</dbReference>
<dbReference type="Pfam" id="PF02518">
    <property type="entry name" value="HATPase_c"/>
    <property type="match status" value="1"/>
</dbReference>
<evidence type="ECO:0000259" key="23">
    <source>
        <dbReference type="PROSITE" id="PS50894"/>
    </source>
</evidence>
<dbReference type="Proteomes" id="UP000183155">
    <property type="component" value="Unassembled WGS sequence"/>
</dbReference>
<dbReference type="CDD" id="cd17546">
    <property type="entry name" value="REC_hyHK_CKI1_RcsC-like"/>
    <property type="match status" value="1"/>
</dbReference>
<dbReference type="PROSITE" id="PS50894">
    <property type="entry name" value="HPT"/>
    <property type="match status" value="1"/>
</dbReference>
<dbReference type="InterPro" id="IPR003661">
    <property type="entry name" value="HisK_dim/P_dom"/>
</dbReference>
<keyword evidence="11 24" id="KW-0418">Kinase</keyword>
<evidence type="ECO:0000256" key="18">
    <source>
        <dbReference type="SAM" id="Phobius"/>
    </source>
</evidence>
<dbReference type="CDD" id="cd00130">
    <property type="entry name" value="PAS"/>
    <property type="match status" value="1"/>
</dbReference>
<evidence type="ECO:0000256" key="2">
    <source>
        <dbReference type="ARBA" id="ARBA00004429"/>
    </source>
</evidence>
<dbReference type="PATRIC" id="fig|47884.3.peg.1152"/>
<dbReference type="GO" id="GO:0005886">
    <property type="term" value="C:plasma membrane"/>
    <property type="evidence" value="ECO:0007669"/>
    <property type="project" value="UniProtKB-SubCell"/>
</dbReference>
<dbReference type="InterPro" id="IPR036097">
    <property type="entry name" value="HisK_dim/P_sf"/>
</dbReference>
<dbReference type="CDD" id="cd13707">
    <property type="entry name" value="PBP2_BvgS_D2"/>
    <property type="match status" value="1"/>
</dbReference>
<evidence type="ECO:0000256" key="13">
    <source>
        <dbReference type="ARBA" id="ARBA00022989"/>
    </source>
</evidence>
<dbReference type="EMBL" id="FNRS01000001">
    <property type="protein sequence ID" value="SED14020.1"/>
    <property type="molecule type" value="Genomic_DNA"/>
</dbReference>
<evidence type="ECO:0000313" key="27">
    <source>
        <dbReference type="Proteomes" id="UP000183155"/>
    </source>
</evidence>
<keyword evidence="12" id="KW-0067">ATP-binding</keyword>
<dbReference type="Proteomes" id="UP000036395">
    <property type="component" value="Unassembled WGS sequence"/>
</dbReference>
<dbReference type="InterPro" id="IPR001638">
    <property type="entry name" value="Solute-binding_3/MltF_N"/>
</dbReference>
<gene>
    <name evidence="25" type="ORF">SAMN04490203_3904</name>
    <name evidence="24" type="ORF">TU78_03780</name>
</gene>
<dbReference type="CDD" id="cd13705">
    <property type="entry name" value="PBP2_BvgS_D1"/>
    <property type="match status" value="1"/>
</dbReference>
<keyword evidence="8 18" id="KW-0812">Transmembrane</keyword>
<comment type="catalytic activity">
    <reaction evidence="1">
        <text>ATP + protein L-histidine = ADP + protein N-phospho-L-histidine.</text>
        <dbReference type="EC" id="2.7.13.3"/>
    </reaction>
</comment>
<comment type="caution">
    <text evidence="24">The sequence shown here is derived from an EMBL/GenBank/DDBJ whole genome shotgun (WGS) entry which is preliminary data.</text>
</comment>
<dbReference type="InterPro" id="IPR005467">
    <property type="entry name" value="His_kinase_dom"/>
</dbReference>
<dbReference type="InterPro" id="IPR049871">
    <property type="entry name" value="BvgS-like_periplasmic2"/>
</dbReference>
<dbReference type="InterPro" id="IPR049870">
    <property type="entry name" value="BvgS-like_periplasmic1"/>
</dbReference>
<evidence type="ECO:0000256" key="12">
    <source>
        <dbReference type="ARBA" id="ARBA00022840"/>
    </source>
</evidence>
<dbReference type="AlphaFoldDB" id="A0A0J6GVP9"/>
<evidence type="ECO:0000256" key="4">
    <source>
        <dbReference type="ARBA" id="ARBA00022475"/>
    </source>
</evidence>
<dbReference type="CDD" id="cd16922">
    <property type="entry name" value="HATPase_EvgS-ArcB-TorS-like"/>
    <property type="match status" value="1"/>
</dbReference>
<dbReference type="SUPFAM" id="SSF47384">
    <property type="entry name" value="Homodimeric domain of signal transducing histidine kinase"/>
    <property type="match status" value="1"/>
</dbReference>
<dbReference type="SMART" id="SM00062">
    <property type="entry name" value="PBPb"/>
    <property type="match status" value="2"/>
</dbReference>
<dbReference type="SUPFAM" id="SSF52172">
    <property type="entry name" value="CheY-like"/>
    <property type="match status" value="1"/>
</dbReference>
<dbReference type="NCBIfam" id="TIGR00229">
    <property type="entry name" value="sensory_box"/>
    <property type="match status" value="1"/>
</dbReference>
<dbReference type="SMART" id="SM00388">
    <property type="entry name" value="HisKA"/>
    <property type="match status" value="1"/>
</dbReference>
<feature type="domain" description="PAC" evidence="22">
    <location>
        <begin position="650"/>
        <end position="702"/>
    </location>
</feature>
<dbReference type="CDD" id="cd00082">
    <property type="entry name" value="HisKA"/>
    <property type="match status" value="1"/>
</dbReference>
<dbReference type="PANTHER" id="PTHR43047">
    <property type="entry name" value="TWO-COMPONENT HISTIDINE PROTEIN KINASE"/>
    <property type="match status" value="1"/>
</dbReference>
<evidence type="ECO:0000256" key="1">
    <source>
        <dbReference type="ARBA" id="ARBA00000085"/>
    </source>
</evidence>
<dbReference type="PROSITE" id="PS50112">
    <property type="entry name" value="PAS"/>
    <property type="match status" value="1"/>
</dbReference>
<evidence type="ECO:0000256" key="7">
    <source>
        <dbReference type="ARBA" id="ARBA00022679"/>
    </source>
</evidence>
<dbReference type="CDD" id="cd00088">
    <property type="entry name" value="HPT"/>
    <property type="match status" value="1"/>
</dbReference>
<keyword evidence="13 18" id="KW-1133">Transmembrane helix</keyword>
<dbReference type="InterPro" id="IPR035965">
    <property type="entry name" value="PAS-like_dom_sf"/>
</dbReference>
<evidence type="ECO:0000259" key="22">
    <source>
        <dbReference type="PROSITE" id="PS50113"/>
    </source>
</evidence>
<dbReference type="GO" id="GO:0005524">
    <property type="term" value="F:ATP binding"/>
    <property type="evidence" value="ECO:0007669"/>
    <property type="project" value="UniProtKB-KW"/>
</dbReference>
<dbReference type="InterPro" id="IPR008207">
    <property type="entry name" value="Sig_transdc_His_kin_Hpt_dom"/>
</dbReference>
<dbReference type="Gene3D" id="1.20.120.160">
    <property type="entry name" value="HPT domain"/>
    <property type="match status" value="1"/>
</dbReference>
<dbReference type="PANTHER" id="PTHR43047:SF72">
    <property type="entry name" value="OSMOSENSING HISTIDINE PROTEIN KINASE SLN1"/>
    <property type="match status" value="1"/>
</dbReference>
<dbReference type="SUPFAM" id="SSF53850">
    <property type="entry name" value="Periplasmic binding protein-like II"/>
    <property type="match status" value="2"/>
</dbReference>
<dbReference type="InterPro" id="IPR000700">
    <property type="entry name" value="PAS-assoc_C"/>
</dbReference>
<dbReference type="InterPro" id="IPR003594">
    <property type="entry name" value="HATPase_dom"/>
</dbReference>
<dbReference type="SMART" id="SM00448">
    <property type="entry name" value="REC"/>
    <property type="match status" value="1"/>
</dbReference>
<keyword evidence="5" id="KW-0997">Cell inner membrane</keyword>
<evidence type="ECO:0000313" key="24">
    <source>
        <dbReference type="EMBL" id="KMM85755.1"/>
    </source>
</evidence>
<evidence type="ECO:0000256" key="6">
    <source>
        <dbReference type="ARBA" id="ARBA00022553"/>
    </source>
</evidence>
<organism evidence="24 26">
    <name type="scientific">Pseudomonas taetrolens</name>
    <dbReference type="NCBI Taxonomy" id="47884"/>
    <lineage>
        <taxon>Bacteria</taxon>
        <taxon>Pseudomonadati</taxon>
        <taxon>Pseudomonadota</taxon>
        <taxon>Gammaproteobacteria</taxon>
        <taxon>Pseudomonadales</taxon>
        <taxon>Pseudomonadaceae</taxon>
        <taxon>Pseudomonas</taxon>
    </lineage>
</organism>
<dbReference type="FunFam" id="3.30.565.10:FF:000010">
    <property type="entry name" value="Sensor histidine kinase RcsC"/>
    <property type="match status" value="1"/>
</dbReference>
<dbReference type="Gene3D" id="3.30.565.10">
    <property type="entry name" value="Histidine kinase-like ATPase, C-terminal domain"/>
    <property type="match status" value="1"/>
</dbReference>
<feature type="domain" description="Histidine kinase" evidence="19">
    <location>
        <begin position="720"/>
        <end position="942"/>
    </location>
</feature>
<dbReference type="STRING" id="47884.SAMN04490203_3904"/>
<keyword evidence="6 17" id="KW-0597">Phosphoprotein</keyword>
<evidence type="ECO:0000256" key="11">
    <source>
        <dbReference type="ARBA" id="ARBA00022777"/>
    </source>
</evidence>
<dbReference type="PROSITE" id="PS50109">
    <property type="entry name" value="HIS_KIN"/>
    <property type="match status" value="1"/>
</dbReference>
<reference evidence="24 26" key="1">
    <citation type="submission" date="2015-02" db="EMBL/GenBank/DDBJ databases">
        <title>Pseudomonas helleri sp. nov. and Pseudomonas weihenstephanensis sp. nov., isolated from raw cows milk.</title>
        <authorList>
            <person name="von Neubeck M."/>
            <person name="Huptas C."/>
            <person name="Wenning M."/>
            <person name="Scherer S."/>
        </authorList>
    </citation>
    <scope>NUCLEOTIDE SEQUENCE [LARGE SCALE GENOMIC DNA]</scope>
    <source>
        <strain evidence="24 26">DSM 21104</strain>
    </source>
</reference>
<name>A0A0J6GVP9_PSETA</name>
<dbReference type="Gene3D" id="1.10.287.130">
    <property type="match status" value="1"/>
</dbReference>
<dbReference type="SMART" id="SM00387">
    <property type="entry name" value="HATPase_c"/>
    <property type="match status" value="1"/>
</dbReference>
<keyword evidence="10" id="KW-0547">Nucleotide-binding</keyword>
<keyword evidence="9" id="KW-0732">Signal</keyword>
<dbReference type="EC" id="2.7.13.3" evidence="3"/>
<dbReference type="GO" id="GO:0009927">
    <property type="term" value="F:histidine phosphotransfer kinase activity"/>
    <property type="evidence" value="ECO:0007669"/>
    <property type="project" value="TreeGrafter"/>
</dbReference>
<evidence type="ECO:0000259" key="19">
    <source>
        <dbReference type="PROSITE" id="PS50109"/>
    </source>
</evidence>
<dbReference type="SUPFAM" id="SSF55785">
    <property type="entry name" value="PYP-like sensor domain (PAS domain)"/>
    <property type="match status" value="1"/>
</dbReference>
<feature type="transmembrane region" description="Helical" evidence="18">
    <location>
        <begin position="536"/>
        <end position="557"/>
    </location>
</feature>
<dbReference type="InterPro" id="IPR011006">
    <property type="entry name" value="CheY-like_superfamily"/>
</dbReference>
<dbReference type="Pfam" id="PF00072">
    <property type="entry name" value="Response_reg"/>
    <property type="match status" value="1"/>
</dbReference>
<feature type="domain" description="PAS" evidence="21">
    <location>
        <begin position="575"/>
        <end position="647"/>
    </location>
</feature>
<keyword evidence="4" id="KW-1003">Cell membrane</keyword>
<comment type="subcellular location">
    <subcellularLocation>
        <location evidence="2">Cell inner membrane</location>
        <topology evidence="2">Multi-pass membrane protein</topology>
    </subcellularLocation>
</comment>